<keyword evidence="3" id="KW-1185">Reference proteome</keyword>
<protein>
    <submittedName>
        <fullName evidence="2">Uncharacterized protein</fullName>
    </submittedName>
</protein>
<evidence type="ECO:0000256" key="1">
    <source>
        <dbReference type="SAM" id="SignalP"/>
    </source>
</evidence>
<gene>
    <name evidence="2" type="ORF">B0A50_01321</name>
</gene>
<dbReference type="Proteomes" id="UP000308549">
    <property type="component" value="Unassembled WGS sequence"/>
</dbReference>
<proteinExistence type="predicted"/>
<accession>A0A4U0UA59</accession>
<comment type="caution">
    <text evidence="2">The sequence shown here is derived from an EMBL/GenBank/DDBJ whole genome shotgun (WGS) entry which is preliminary data.</text>
</comment>
<evidence type="ECO:0000313" key="2">
    <source>
        <dbReference type="EMBL" id="TKA32074.1"/>
    </source>
</evidence>
<dbReference type="AlphaFoldDB" id="A0A4U0UA59"/>
<keyword evidence="1" id="KW-0732">Signal</keyword>
<reference evidence="2 3" key="1">
    <citation type="submission" date="2017-03" db="EMBL/GenBank/DDBJ databases">
        <title>Genomes of endolithic fungi from Antarctica.</title>
        <authorList>
            <person name="Coleine C."/>
            <person name="Masonjones S."/>
            <person name="Stajich J.E."/>
        </authorList>
    </citation>
    <scope>NUCLEOTIDE SEQUENCE [LARGE SCALE GENOMIC DNA]</scope>
    <source>
        <strain evidence="2 3">CCFEE 6315</strain>
    </source>
</reference>
<feature type="chain" id="PRO_5020542494" evidence="1">
    <location>
        <begin position="21"/>
        <end position="134"/>
    </location>
</feature>
<feature type="signal peptide" evidence="1">
    <location>
        <begin position="1"/>
        <end position="20"/>
    </location>
</feature>
<name>A0A4U0UA59_9PEZI</name>
<organism evidence="2 3">
    <name type="scientific">Salinomyces thailandicus</name>
    <dbReference type="NCBI Taxonomy" id="706561"/>
    <lineage>
        <taxon>Eukaryota</taxon>
        <taxon>Fungi</taxon>
        <taxon>Dikarya</taxon>
        <taxon>Ascomycota</taxon>
        <taxon>Pezizomycotina</taxon>
        <taxon>Dothideomycetes</taxon>
        <taxon>Dothideomycetidae</taxon>
        <taxon>Mycosphaerellales</taxon>
        <taxon>Teratosphaeriaceae</taxon>
        <taxon>Salinomyces</taxon>
    </lineage>
</organism>
<dbReference type="EMBL" id="NAJL01000006">
    <property type="protein sequence ID" value="TKA32074.1"/>
    <property type="molecule type" value="Genomic_DNA"/>
</dbReference>
<evidence type="ECO:0000313" key="3">
    <source>
        <dbReference type="Proteomes" id="UP000308549"/>
    </source>
</evidence>
<dbReference type="OrthoDB" id="10604650at2759"/>
<sequence>MNFKLSSAAALASLLSITSAAAIQERDCIGGSYAVKIETHSAPDCSDAAQGQGASIANFGSVGPCIDTFGGHNYLKALNDGCGRSAIDLHCYKTLDACNADSDGSHGNVNGRELPHNTCAMAPPDCEYLRAVAG</sequence>